<dbReference type="GeneID" id="26523007"/>
<reference evidence="1 2" key="1">
    <citation type="submission" date="2015-10" db="EMBL/GenBank/DDBJ databases">
        <title>Complete genome sequence of Klebsiella pneumoniae bacteriophage vB_KpnM_KB57.</title>
        <authorList>
            <person name="Volozhantsev N.V."/>
            <person name="Popova A.V."/>
            <person name="Krasilnikova V.M."/>
            <person name="Bogun A.G."/>
        </authorList>
    </citation>
    <scope>NUCLEOTIDE SEQUENCE [LARGE SCALE GENOMIC DNA]</scope>
</reference>
<evidence type="ECO:0000313" key="1">
    <source>
        <dbReference type="EMBL" id="ALM02444.1"/>
    </source>
</evidence>
<accession>A0A0S1S5D9</accession>
<gene>
    <name evidence="1" type="ORF">KB57_051</name>
</gene>
<evidence type="ECO:0000313" key="2">
    <source>
        <dbReference type="Proteomes" id="UP000203990"/>
    </source>
</evidence>
<sequence length="774" mass="83240">MPENLSPETGYVFGLRDPVTQRSALRVTTAGTVEIPILSAGQGVITLNNLADEVATLLPESMSAETGYVFGLRDPVTKKYAMLVSVNGTVTMPMLKIPEASVGLTSLDEEMSQLVPVSLSPDTGYVYGLRDPVTLRYALLVAVDGHVTIPLFALGEQVVLMKNLADEVTANIIPVAADVVDARPEPMRAAMAEISVRTIRKAGSGWAQFPSHICKAMIGVNTSGVSLQFRKSAGLQFTGKAFVGAYSPGALQSKVKKGRFTSTPVSTPTGTFNAGDYYTYEVYNSNNNISETTPGTWNGQDIYLGDHLVYDGAAWAIQPSPGRGAQRAPDMYFTITADGWFDAMEVKQGDKLMFLTNQTAGGARLTPTWVAIPSSSDRLFYAGEFTPASLPTDPIKNGVYQATSTGVIGADTYAVGDYGWYDGSGWIKVMNDDVVITVAAGGSVALRCTSNSDEWEVRRTDKNDVPVGVRMKAQVMTLIQEVLGSKQLLIGDSMFGSGSSGTQIISATGVTGEVRSYGGSTSEQVLGMFKKEILSWGDNYKAQTIVVWHGQNNQPSTDLNAAQLREVSMQMAQLAGARDIKTLFLTILGQRTMTWNGTRIVVQQQEDQFAKTGILYELSDWYSRIMPGRYANTYEILLSAATDAIDPTFPGMTEKQVAAKYGILPWSFFNGSTLTGLTTNQLVYKGTWTGTALPTGGSSGDYYLRTDTSSNVGNVIYNSGGTWIENSIDRTHLSNAGGTALCYGGDGFSLGTGYTNVPARDGVADILTKNHFYR</sequence>
<organism evidence="1 2">
    <name type="scientific">Klebsiella phage vB_KpnM_KB57</name>
    <dbReference type="NCBI Taxonomy" id="1719140"/>
    <lineage>
        <taxon>Viruses</taxon>
        <taxon>Duplodnaviria</taxon>
        <taxon>Heunggongvirae</taxon>
        <taxon>Uroviricota</taxon>
        <taxon>Caudoviricetes</taxon>
        <taxon>Vequintavirinae</taxon>
        <taxon>Mydovirus</taxon>
        <taxon>Mydovirus KB57</taxon>
    </lineage>
</organism>
<name>A0A0S1S5D9_9CAUD</name>
<dbReference type="RefSeq" id="YP_009187664.1">
    <property type="nucleotide sequence ID" value="NC_028659.1"/>
</dbReference>
<proteinExistence type="predicted"/>
<dbReference type="EMBL" id="KT934943">
    <property type="protein sequence ID" value="ALM02444.1"/>
    <property type="molecule type" value="Genomic_DNA"/>
</dbReference>
<dbReference type="Proteomes" id="UP000203990">
    <property type="component" value="Segment"/>
</dbReference>
<dbReference type="SUPFAM" id="SSF52266">
    <property type="entry name" value="SGNH hydrolase"/>
    <property type="match status" value="1"/>
</dbReference>
<dbReference type="KEGG" id="vg:26523007"/>
<keyword evidence="2" id="KW-1185">Reference proteome</keyword>
<protein>
    <submittedName>
        <fullName evidence="1">Uncharacterized protein</fullName>
    </submittedName>
</protein>